<dbReference type="AlphaFoldDB" id="A0A0W8FSZ1"/>
<comment type="caution">
    <text evidence="1">The sequence shown here is derived from an EMBL/GenBank/DDBJ whole genome shotgun (WGS) entry which is preliminary data.</text>
</comment>
<gene>
    <name evidence="1" type="ORF">ASZ90_006196</name>
</gene>
<dbReference type="PANTHER" id="PTHR12558">
    <property type="entry name" value="CELL DIVISION CYCLE 16,23,27"/>
    <property type="match status" value="1"/>
</dbReference>
<protein>
    <submittedName>
        <fullName evidence="1">Uncharacterized protein</fullName>
    </submittedName>
</protein>
<evidence type="ECO:0000313" key="1">
    <source>
        <dbReference type="EMBL" id="KUG24013.1"/>
    </source>
</evidence>
<name>A0A0W8FSZ1_9ZZZZ</name>
<reference evidence="1" key="1">
    <citation type="journal article" date="2015" name="Proc. Natl. Acad. Sci. U.S.A.">
        <title>Networks of energetic and metabolic interactions define dynamics in microbial communities.</title>
        <authorList>
            <person name="Embree M."/>
            <person name="Liu J.K."/>
            <person name="Al-Bassam M.M."/>
            <person name="Zengler K."/>
        </authorList>
    </citation>
    <scope>NUCLEOTIDE SEQUENCE</scope>
</reference>
<dbReference type="Pfam" id="PF13181">
    <property type="entry name" value="TPR_8"/>
    <property type="match status" value="1"/>
</dbReference>
<dbReference type="PANTHER" id="PTHR12558:SF13">
    <property type="entry name" value="CELL DIVISION CYCLE PROTEIN 27 HOMOLOG"/>
    <property type="match status" value="1"/>
</dbReference>
<sequence length="263" mass="29945">MKNKSKLIQLFIIVFAIILALPVYAKSPDVANDKDVQEILEQGWQLLSVMHKDKTSLDKGIAVYKSALEKYPQEKELLSWKVAEMTFKKADEELDKKKKENLYKETLSYSQKAIQLNPQSSGGHYWAGLAYVRIAELSGVISAIGQVNKAKKEFEKTININPDHRFAILSNAVLAAIYLGMPWPMNDNKKAEKYAEEAVKKDPNLTLASVNLGKSYLNLKKYDKAKDELNRCLSTKSPTYVWDAELYDWPGARKLLKEIENKK</sequence>
<dbReference type="InterPro" id="IPR019734">
    <property type="entry name" value="TPR_rpt"/>
</dbReference>
<dbReference type="EMBL" id="LNQE01000870">
    <property type="protein sequence ID" value="KUG24013.1"/>
    <property type="molecule type" value="Genomic_DNA"/>
</dbReference>
<proteinExistence type="predicted"/>
<organism evidence="1">
    <name type="scientific">hydrocarbon metagenome</name>
    <dbReference type="NCBI Taxonomy" id="938273"/>
    <lineage>
        <taxon>unclassified sequences</taxon>
        <taxon>metagenomes</taxon>
        <taxon>ecological metagenomes</taxon>
    </lineage>
</organism>
<dbReference type="InterPro" id="IPR011990">
    <property type="entry name" value="TPR-like_helical_dom_sf"/>
</dbReference>
<dbReference type="Gene3D" id="1.25.40.10">
    <property type="entry name" value="Tetratricopeptide repeat domain"/>
    <property type="match status" value="1"/>
</dbReference>
<accession>A0A0W8FSZ1</accession>
<dbReference type="SUPFAM" id="SSF48452">
    <property type="entry name" value="TPR-like"/>
    <property type="match status" value="1"/>
</dbReference>